<gene>
    <name evidence="2" type="ORF">CR513_49803</name>
</gene>
<accession>A0A371EY10</accession>
<reference evidence="2" key="1">
    <citation type="submission" date="2018-05" db="EMBL/GenBank/DDBJ databases">
        <title>Draft genome of Mucuna pruriens seed.</title>
        <authorList>
            <person name="Nnadi N.E."/>
            <person name="Vos R."/>
            <person name="Hasami M.H."/>
            <person name="Devisetty U.K."/>
            <person name="Aguiy J.C."/>
        </authorList>
    </citation>
    <scope>NUCLEOTIDE SEQUENCE [LARGE SCALE GENOMIC DNA]</scope>
    <source>
        <strain evidence="2">JCA_2017</strain>
    </source>
</reference>
<organism evidence="2 3">
    <name type="scientific">Mucuna pruriens</name>
    <name type="common">Velvet bean</name>
    <name type="synonym">Dolichos pruriens</name>
    <dbReference type="NCBI Taxonomy" id="157652"/>
    <lineage>
        <taxon>Eukaryota</taxon>
        <taxon>Viridiplantae</taxon>
        <taxon>Streptophyta</taxon>
        <taxon>Embryophyta</taxon>
        <taxon>Tracheophyta</taxon>
        <taxon>Spermatophyta</taxon>
        <taxon>Magnoliopsida</taxon>
        <taxon>eudicotyledons</taxon>
        <taxon>Gunneridae</taxon>
        <taxon>Pentapetalae</taxon>
        <taxon>rosids</taxon>
        <taxon>fabids</taxon>
        <taxon>Fabales</taxon>
        <taxon>Fabaceae</taxon>
        <taxon>Papilionoideae</taxon>
        <taxon>50 kb inversion clade</taxon>
        <taxon>NPAAA clade</taxon>
        <taxon>indigoferoid/millettioid clade</taxon>
        <taxon>Phaseoleae</taxon>
        <taxon>Mucuna</taxon>
    </lineage>
</organism>
<protein>
    <recommendedName>
        <fullName evidence="1">Integrase zinc-binding domain-containing protein</fullName>
    </recommendedName>
</protein>
<dbReference type="EMBL" id="QJKJ01011534">
    <property type="protein sequence ID" value="RDX70906.1"/>
    <property type="molecule type" value="Genomic_DNA"/>
</dbReference>
<name>A0A371EY10_MUCPR</name>
<feature type="non-terminal residue" evidence="2">
    <location>
        <position position="1"/>
    </location>
</feature>
<dbReference type="Proteomes" id="UP000257109">
    <property type="component" value="Unassembled WGS sequence"/>
</dbReference>
<dbReference type="AlphaFoldDB" id="A0A371EY10"/>
<feature type="domain" description="Integrase zinc-binding" evidence="1">
    <location>
        <begin position="21"/>
        <end position="76"/>
    </location>
</feature>
<keyword evidence="3" id="KW-1185">Reference proteome</keyword>
<sequence length="81" mass="9612">MQSGLSSLKNSSMSLNINKGKLIELLVKKAHEGGLMWHFDDHKTYKTYCEHFFWPQMKHYFHNIYDRCLVCKHAKSKVKPQ</sequence>
<feature type="non-terminal residue" evidence="2">
    <location>
        <position position="81"/>
    </location>
</feature>
<evidence type="ECO:0000313" key="2">
    <source>
        <dbReference type="EMBL" id="RDX70906.1"/>
    </source>
</evidence>
<evidence type="ECO:0000259" key="1">
    <source>
        <dbReference type="Pfam" id="PF17921"/>
    </source>
</evidence>
<dbReference type="Pfam" id="PF17921">
    <property type="entry name" value="Integrase_H2C2"/>
    <property type="match status" value="1"/>
</dbReference>
<dbReference type="Gene3D" id="1.10.340.70">
    <property type="match status" value="1"/>
</dbReference>
<proteinExistence type="predicted"/>
<dbReference type="InterPro" id="IPR041588">
    <property type="entry name" value="Integrase_H2C2"/>
</dbReference>
<evidence type="ECO:0000313" key="3">
    <source>
        <dbReference type="Proteomes" id="UP000257109"/>
    </source>
</evidence>
<dbReference type="OrthoDB" id="1933708at2759"/>
<comment type="caution">
    <text evidence="2">The sequence shown here is derived from an EMBL/GenBank/DDBJ whole genome shotgun (WGS) entry which is preliminary data.</text>
</comment>